<dbReference type="RefSeq" id="WP_071236996.1">
    <property type="nucleotide sequence ID" value="NZ_JBHSZT010000003.1"/>
</dbReference>
<organism evidence="2 3">
    <name type="scientific">Bombilactobacillus mellifer</name>
    <dbReference type="NCBI Taxonomy" id="1218492"/>
    <lineage>
        <taxon>Bacteria</taxon>
        <taxon>Bacillati</taxon>
        <taxon>Bacillota</taxon>
        <taxon>Bacilli</taxon>
        <taxon>Lactobacillales</taxon>
        <taxon>Lactobacillaceae</taxon>
        <taxon>Bombilactobacillus</taxon>
    </lineage>
</organism>
<dbReference type="PATRIC" id="fig|1218492.5.peg.567"/>
<protein>
    <recommendedName>
        <fullName evidence="4">Transcriptional regulator</fullName>
    </recommendedName>
</protein>
<dbReference type="InterPro" id="IPR009370">
    <property type="entry name" value="YutD-like"/>
</dbReference>
<evidence type="ECO:0000313" key="3">
    <source>
        <dbReference type="Proteomes" id="UP000033558"/>
    </source>
</evidence>
<evidence type="ECO:0000256" key="1">
    <source>
        <dbReference type="PIRSR" id="PIRSR012565-1"/>
    </source>
</evidence>
<dbReference type="HOGENOM" id="CLU_080936_2_2_9"/>
<accession>A0A0F4LWH4</accession>
<keyword evidence="3" id="KW-1185">Reference proteome</keyword>
<dbReference type="STRING" id="1218492.JG30_04440"/>
<keyword evidence="1" id="KW-1015">Disulfide bond</keyword>
<proteinExistence type="predicted"/>
<dbReference type="PIRSF" id="PIRSF012565">
    <property type="entry name" value="DUF1027"/>
    <property type="match status" value="1"/>
</dbReference>
<dbReference type="Gene3D" id="3.50.4.20">
    <property type="match status" value="1"/>
</dbReference>
<evidence type="ECO:0008006" key="4">
    <source>
        <dbReference type="Google" id="ProtNLM"/>
    </source>
</evidence>
<comment type="caution">
    <text evidence="2">The sequence shown here is derived from an EMBL/GenBank/DDBJ whole genome shotgun (WGS) entry which is preliminary data.</text>
</comment>
<feature type="disulfide bond" evidence="1">
    <location>
        <begin position="121"/>
        <end position="125"/>
    </location>
</feature>
<dbReference type="InterPro" id="IPR038141">
    <property type="entry name" value="YutD-like_sf"/>
</dbReference>
<dbReference type="EMBL" id="JXJQ01000005">
    <property type="protein sequence ID" value="KJY62654.1"/>
    <property type="molecule type" value="Genomic_DNA"/>
</dbReference>
<sequence length="188" mass="21912">MTEEHSKKKKQSLLSKSIEHAIAVTDNDNAEQFAIAEVLQLSSEKIKINQETYLLVVNHKQGFDAARLAVRYNPVLKKYDYIVGDWGYGQLRLRGFYDDQRPQVKIDQKISTLQDYLLEYCNFGCAYFVIERERKLPYATKLKPRNHRYKRRVVKTPKIVSKTNSSQATKALHSSKKNTKFKIRNLGK</sequence>
<dbReference type="Proteomes" id="UP000033558">
    <property type="component" value="Unassembled WGS sequence"/>
</dbReference>
<gene>
    <name evidence="2" type="ORF">JG30_04440</name>
</gene>
<reference evidence="2 3" key="1">
    <citation type="submission" date="2015-01" db="EMBL/GenBank/DDBJ databases">
        <title>Comparative genomics of the lactic acid bacteria isolated from the honey bee gut.</title>
        <authorList>
            <person name="Ellegaard K.M."/>
            <person name="Tamarit D."/>
            <person name="Javelind E."/>
            <person name="Olofsson T."/>
            <person name="Andersson S.G."/>
            <person name="Vasquez A."/>
        </authorList>
    </citation>
    <scope>NUCLEOTIDE SEQUENCE [LARGE SCALE GENOMIC DNA]</scope>
    <source>
        <strain evidence="2 3">Bin4</strain>
    </source>
</reference>
<dbReference type="OrthoDB" id="1650379at2"/>
<name>A0A0F4LWH4_9LACO</name>
<dbReference type="AlphaFoldDB" id="A0A0F4LWH4"/>
<dbReference type="Pfam" id="PF06265">
    <property type="entry name" value="YutD-like"/>
    <property type="match status" value="1"/>
</dbReference>
<evidence type="ECO:0000313" key="2">
    <source>
        <dbReference type="EMBL" id="KJY62654.1"/>
    </source>
</evidence>